<dbReference type="InterPro" id="IPR016694">
    <property type="entry name" value="UCP017292"/>
</dbReference>
<dbReference type="InterPro" id="IPR008913">
    <property type="entry name" value="Znf_CHY"/>
</dbReference>
<keyword evidence="6" id="KW-1185">Reference proteome</keyword>
<dbReference type="Pfam" id="PF05495">
    <property type="entry name" value="zf-CHY"/>
    <property type="match status" value="1"/>
</dbReference>
<keyword evidence="2" id="KW-0863">Zinc-finger</keyword>
<reference evidence="6" key="1">
    <citation type="submission" date="2016-10" db="EMBL/GenBank/DDBJ databases">
        <authorList>
            <person name="Varghese N."/>
            <person name="Submissions S."/>
        </authorList>
    </citation>
    <scope>NUCLEOTIDE SEQUENCE [LARGE SCALE GENOMIC DNA]</scope>
    <source>
        <strain evidence="6">IBRC-M 10043</strain>
    </source>
</reference>
<dbReference type="GO" id="GO:0008270">
    <property type="term" value="F:zinc ion binding"/>
    <property type="evidence" value="ECO:0007669"/>
    <property type="project" value="UniProtKB-KW"/>
</dbReference>
<dbReference type="PANTHER" id="PTHR28082">
    <property type="entry name" value="ZINC FINGER PROTEIN"/>
    <property type="match status" value="1"/>
</dbReference>
<keyword evidence="3" id="KW-0862">Zinc</keyword>
<accession>A0A1H8S7M3</accession>
<proteinExistence type="predicted"/>
<protein>
    <submittedName>
        <fullName evidence="5">Uncharacterized protein, contains Zn-finger domain of CHY type</fullName>
    </submittedName>
</protein>
<dbReference type="InterPro" id="IPR037274">
    <property type="entry name" value="Znf_CHY_sf"/>
</dbReference>
<keyword evidence="1" id="KW-0479">Metal-binding</keyword>
<dbReference type="PANTHER" id="PTHR28082:SF1">
    <property type="entry name" value="HELPER OF TIM PROTEIN 13"/>
    <property type="match status" value="1"/>
</dbReference>
<dbReference type="OrthoDB" id="189683at2157"/>
<sequence length="114" mass="12890">MARSVGSYEVHGIDVGPETRCAHYESERDVIALRLGCCEDFYSCHRCHESVTDHESQPWPRERFGEPAVLCGVCKTALSVSEYLDGEHTCPACGVEFNPGCRRHYDRYFEGSIE</sequence>
<evidence type="ECO:0000256" key="1">
    <source>
        <dbReference type="ARBA" id="ARBA00022723"/>
    </source>
</evidence>
<dbReference type="RefSeq" id="WP_092662239.1">
    <property type="nucleotide sequence ID" value="NZ_FOCX01000018.1"/>
</dbReference>
<organism evidence="5 6">
    <name type="scientific">Halorientalis persicus</name>
    <dbReference type="NCBI Taxonomy" id="1367881"/>
    <lineage>
        <taxon>Archaea</taxon>
        <taxon>Methanobacteriati</taxon>
        <taxon>Methanobacteriota</taxon>
        <taxon>Stenosarchaea group</taxon>
        <taxon>Halobacteria</taxon>
        <taxon>Halobacteriales</taxon>
        <taxon>Haloarculaceae</taxon>
        <taxon>Halorientalis</taxon>
    </lineage>
</organism>
<dbReference type="SUPFAM" id="SSF161219">
    <property type="entry name" value="CHY zinc finger-like"/>
    <property type="match status" value="1"/>
</dbReference>
<dbReference type="Proteomes" id="UP000198775">
    <property type="component" value="Unassembled WGS sequence"/>
</dbReference>
<evidence type="ECO:0000256" key="2">
    <source>
        <dbReference type="ARBA" id="ARBA00022771"/>
    </source>
</evidence>
<dbReference type="PIRSF" id="PIRSF017292">
    <property type="entry name" value="UCP017292_Znf_CHY"/>
    <property type="match status" value="1"/>
</dbReference>
<evidence type="ECO:0000313" key="6">
    <source>
        <dbReference type="Proteomes" id="UP000198775"/>
    </source>
</evidence>
<feature type="domain" description="CHY-type" evidence="4">
    <location>
        <begin position="14"/>
        <end position="95"/>
    </location>
</feature>
<gene>
    <name evidence="5" type="ORF">SAMN05216388_101816</name>
</gene>
<dbReference type="GO" id="GO:0045041">
    <property type="term" value="P:protein import into mitochondrial intermembrane space"/>
    <property type="evidence" value="ECO:0007669"/>
    <property type="project" value="TreeGrafter"/>
</dbReference>
<dbReference type="InterPro" id="IPR052604">
    <property type="entry name" value="Mito_Tim_assembly_helper"/>
</dbReference>
<dbReference type="EMBL" id="FOCX01000018">
    <property type="protein sequence ID" value="SEO74602.1"/>
    <property type="molecule type" value="Genomic_DNA"/>
</dbReference>
<name>A0A1H8S7M3_9EURY</name>
<dbReference type="AlphaFoldDB" id="A0A1H8S7M3"/>
<dbReference type="PROSITE" id="PS51266">
    <property type="entry name" value="ZF_CHY"/>
    <property type="match status" value="1"/>
</dbReference>
<evidence type="ECO:0000313" key="5">
    <source>
        <dbReference type="EMBL" id="SEO74602.1"/>
    </source>
</evidence>
<evidence type="ECO:0000256" key="3">
    <source>
        <dbReference type="ARBA" id="ARBA00022833"/>
    </source>
</evidence>
<evidence type="ECO:0000259" key="4">
    <source>
        <dbReference type="PROSITE" id="PS51266"/>
    </source>
</evidence>